<keyword evidence="1" id="KW-1133">Transmembrane helix</keyword>
<dbReference type="AlphaFoldDB" id="A0A8R1IS79"/>
<keyword evidence="1" id="KW-0812">Transmembrane</keyword>
<dbReference type="EnsemblMetazoa" id="CJA37063.1">
    <property type="protein sequence ID" value="CJA37063.1"/>
    <property type="gene ID" value="WBGene00212910"/>
</dbReference>
<evidence type="ECO:0000256" key="1">
    <source>
        <dbReference type="SAM" id="Phobius"/>
    </source>
</evidence>
<evidence type="ECO:0000313" key="2">
    <source>
        <dbReference type="EnsemblMetazoa" id="CJA37063.1"/>
    </source>
</evidence>
<keyword evidence="3" id="KW-1185">Reference proteome</keyword>
<evidence type="ECO:0000313" key="3">
    <source>
        <dbReference type="Proteomes" id="UP000005237"/>
    </source>
</evidence>
<protein>
    <recommendedName>
        <fullName evidence="4">Transmembrane protein</fullName>
    </recommendedName>
</protein>
<reference evidence="2" key="2">
    <citation type="submission" date="2022-06" db="UniProtKB">
        <authorList>
            <consortium name="EnsemblMetazoa"/>
        </authorList>
    </citation>
    <scope>IDENTIFICATION</scope>
    <source>
        <strain evidence="2">DF5081</strain>
    </source>
</reference>
<proteinExistence type="predicted"/>
<sequence length="75" mass="8567">MGVTFHEDTKFKDELEEEENAKLKEPTFVDKLKQQRLEGKYFLTTKSHAISTTVFFGLLFIGISLLLKSANQQGT</sequence>
<organism evidence="2 3">
    <name type="scientific">Caenorhabditis japonica</name>
    <dbReference type="NCBI Taxonomy" id="281687"/>
    <lineage>
        <taxon>Eukaryota</taxon>
        <taxon>Metazoa</taxon>
        <taxon>Ecdysozoa</taxon>
        <taxon>Nematoda</taxon>
        <taxon>Chromadorea</taxon>
        <taxon>Rhabditida</taxon>
        <taxon>Rhabditina</taxon>
        <taxon>Rhabditomorpha</taxon>
        <taxon>Rhabditoidea</taxon>
        <taxon>Rhabditidae</taxon>
        <taxon>Peloderinae</taxon>
        <taxon>Caenorhabditis</taxon>
    </lineage>
</organism>
<name>A0A8R1IS79_CAEJA</name>
<feature type="transmembrane region" description="Helical" evidence="1">
    <location>
        <begin position="49"/>
        <end position="67"/>
    </location>
</feature>
<dbReference type="Proteomes" id="UP000005237">
    <property type="component" value="Unassembled WGS sequence"/>
</dbReference>
<reference evidence="3" key="1">
    <citation type="submission" date="2010-08" db="EMBL/GenBank/DDBJ databases">
        <authorList>
            <consortium name="Caenorhabditis japonica Sequencing Consortium"/>
            <person name="Wilson R.K."/>
        </authorList>
    </citation>
    <scope>NUCLEOTIDE SEQUENCE [LARGE SCALE GENOMIC DNA]</scope>
    <source>
        <strain evidence="3">DF5081</strain>
    </source>
</reference>
<evidence type="ECO:0008006" key="4">
    <source>
        <dbReference type="Google" id="ProtNLM"/>
    </source>
</evidence>
<keyword evidence="1" id="KW-0472">Membrane</keyword>
<accession>A0A8R1IS79</accession>